<dbReference type="InterPro" id="IPR024986">
    <property type="entry name" value="Nipped-B_C"/>
</dbReference>
<comment type="similarity">
    <text evidence="1">Belongs to the SCC2/Nipped-B family.</text>
</comment>
<dbReference type="GO" id="GO:0010468">
    <property type="term" value="P:regulation of gene expression"/>
    <property type="evidence" value="ECO:0007669"/>
    <property type="project" value="InterPro"/>
</dbReference>
<dbReference type="InterPro" id="IPR033031">
    <property type="entry name" value="Scc2/Nipped-B"/>
</dbReference>
<dbReference type="PANTHER" id="PTHR21704:SF18">
    <property type="entry name" value="NIPPED-B-LIKE PROTEIN"/>
    <property type="match status" value="1"/>
</dbReference>
<dbReference type="InterPro" id="IPR011989">
    <property type="entry name" value="ARM-like"/>
</dbReference>
<dbReference type="CDD" id="cd23958">
    <property type="entry name" value="SCC2"/>
    <property type="match status" value="1"/>
</dbReference>
<dbReference type="RefSeq" id="XP_064698186.1">
    <property type="nucleotide sequence ID" value="XM_064834322.1"/>
</dbReference>
<name>A0AAE1C4M0_9PEZI</name>
<feature type="region of interest" description="Disordered" evidence="2">
    <location>
        <begin position="605"/>
        <end position="643"/>
    </location>
</feature>
<evidence type="ECO:0000256" key="1">
    <source>
        <dbReference type="RuleBase" id="RU364107"/>
    </source>
</evidence>
<keyword evidence="1" id="KW-0131">Cell cycle</keyword>
<gene>
    <name evidence="4" type="primary">SCC2</name>
    <name evidence="4" type="ORF">LTR78_002144</name>
</gene>
<dbReference type="Gene3D" id="1.25.10.10">
    <property type="entry name" value="Leucine-rich Repeat Variant"/>
    <property type="match status" value="1"/>
</dbReference>
<dbReference type="Proteomes" id="UP001274830">
    <property type="component" value="Unassembled WGS sequence"/>
</dbReference>
<dbReference type="EMBL" id="JAUTXT010000005">
    <property type="protein sequence ID" value="KAK3678049.1"/>
    <property type="molecule type" value="Genomic_DNA"/>
</dbReference>
<comment type="subcellular location">
    <subcellularLocation>
        <location evidence="1">Nucleus</location>
    </subcellularLocation>
</comment>
<feature type="compositionally biased region" description="Acidic residues" evidence="2">
    <location>
        <begin position="1808"/>
        <end position="1817"/>
    </location>
</feature>
<evidence type="ECO:0000256" key="2">
    <source>
        <dbReference type="SAM" id="MobiDB-lite"/>
    </source>
</evidence>
<dbReference type="GO" id="GO:0061775">
    <property type="term" value="F:cohesin loader activity"/>
    <property type="evidence" value="ECO:0007669"/>
    <property type="project" value="InterPro"/>
</dbReference>
<dbReference type="GO" id="GO:0090694">
    <property type="term" value="C:Scc2-Scc4 cohesin loading complex"/>
    <property type="evidence" value="ECO:0007669"/>
    <property type="project" value="TreeGrafter"/>
</dbReference>
<keyword evidence="1" id="KW-0539">Nucleus</keyword>
<keyword evidence="1" id="KW-0677">Repeat</keyword>
<keyword evidence="5" id="KW-1185">Reference proteome</keyword>
<proteinExistence type="inferred from homology"/>
<dbReference type="GO" id="GO:0140588">
    <property type="term" value="P:chromatin looping"/>
    <property type="evidence" value="ECO:0007669"/>
    <property type="project" value="InterPro"/>
</dbReference>
<dbReference type="SUPFAM" id="SSF48371">
    <property type="entry name" value="ARM repeat"/>
    <property type="match status" value="1"/>
</dbReference>
<feature type="domain" description="Sister chromatid cohesion C-terminal" evidence="3">
    <location>
        <begin position="1410"/>
        <end position="1594"/>
    </location>
</feature>
<dbReference type="InterPro" id="IPR016024">
    <property type="entry name" value="ARM-type_fold"/>
</dbReference>
<evidence type="ECO:0000313" key="5">
    <source>
        <dbReference type="Proteomes" id="UP001274830"/>
    </source>
</evidence>
<dbReference type="PANTHER" id="PTHR21704">
    <property type="entry name" value="NIPPED-B-LIKE PROTEIN DELANGIN SCC2-RELATED"/>
    <property type="match status" value="1"/>
</dbReference>
<feature type="compositionally biased region" description="Basic and acidic residues" evidence="2">
    <location>
        <begin position="605"/>
        <end position="614"/>
    </location>
</feature>
<feature type="region of interest" description="Disordered" evidence="2">
    <location>
        <begin position="179"/>
        <end position="216"/>
    </location>
</feature>
<dbReference type="GO" id="GO:1990414">
    <property type="term" value="P:replication-born double-strand break repair via sister chromatid exchange"/>
    <property type="evidence" value="ECO:0007669"/>
    <property type="project" value="TreeGrafter"/>
</dbReference>
<dbReference type="Pfam" id="PF20168">
    <property type="entry name" value="PDS5"/>
    <property type="match status" value="1"/>
</dbReference>
<evidence type="ECO:0000259" key="3">
    <source>
        <dbReference type="Pfam" id="PF12830"/>
    </source>
</evidence>
<feature type="region of interest" description="Disordered" evidence="2">
    <location>
        <begin position="1"/>
        <end position="24"/>
    </location>
</feature>
<dbReference type="GO" id="GO:0071169">
    <property type="term" value="P:establishment of protein localization to chromatin"/>
    <property type="evidence" value="ECO:0007669"/>
    <property type="project" value="TreeGrafter"/>
</dbReference>
<dbReference type="GeneID" id="89958851"/>
<sequence>MNGQGYTNGWHHQDEDGGQASARPRASLRVPTVHEALPYTPFSSIIPFNAADTIPPPVALPTTSPTYFQDLPEVMSTAKVLQQLSQGANSAEQAGKRCQQTVRDMQKLLAPESLSQFKFKYPDQPSTDISKGANQQRVRAPELSPFARMILDKTRVSFHYLTPESPDLPVKADTSGAKASAKVALPTPQSQLKSTLSTAPPLSTPQSQPPTGSQESRVVIVPKTLTPAQRAEYQWVPEDSNVSVLHNKTPSKIRENRVAGDHRPMSVDQQQKGELAVQKLQSLLSDIFDAEDHLQPDTFGMVSASAHALLALQETDEGSRAVLQPETQVRLESAVLKVVASGGLESIELEELIHVEKLCEVAVAEVQTTSLHIGEEWSEHDAEEWNQRLVVAERSMIAARTLMRIMGAGAHIKELQSEDCLRSILTAIKTVLENLLVPIAELRYSAHEKIRGTKEEPPADSRFLIAQAQRSVLQTTLHAIMRTLRVLGDFLIKTDVDESSLSVVEAFCILLIFADNASNDRDSVSGVQNVETARRSTMDILAKVFAKYTSQRQWIVDSLLTSLDKLPATKQNARQYRLPDAKPIQLVSALLMRLVQTCATHAGEATRGKSKSLEDDAEDDADEEDAEGEDEVEEDDDHGKLSPTKRCIQSKDLVALVKPLHDDAQTYASYIVRSLLNRALASSKSSDEPYRKLLDIFTEDFLNVLGSSDWPAAEMILRALVLLMVNVIEDLKYPVPARTLALEILGTIASGMIELRLAASKMARSLETGDSDIGSTLVRFVDQLEADESDTTSLLAFEGPYRMVVESLQARNLEDAQLRSAHGYYLMQWAMHVCGGRQSSVASDASDSVDTPKHLDALLRNVIVDYKWLEERYDHARPTTMEGRLAAVVVTLNSKLCKAFNRISNVLLTAMSSEQARVQSRALKSVTMLLEKDPSLLDRNATVFSHVTRCLGEPSPLVRESAIMLVADCVKMRPALVKSVYDRIIDRTRDTSATVRKRAIKLLKDFYPGTESTKIRSAIADAVVARISDTEESVTKLARQIVDDIWFIPFLGQKLDGDGAIATRLRYGAQACLLIQTVEASDDTALTLETLIRQLITTGETPQAHAAVCRNLIRVLSDGIVDNADLPSKPEQPDILLCLAVFARAGPKLFTAAQLERLEPFTQNLSSTEDLEVFRAAVSILRHVLPHQATLKDLFLQNLQNSLLGSIGKLPKAELKEAVPCVWTITQLLGNRERIFRFAASALKNLNDMRSAQFDADERLVVKATKLMLIVGNFGRVCDFEEFLSLIKSILPWYKGSTVSGAFVQVLCPFTSPKQLLRLRQLALNALCMVCQASPKMLLRQDVVTAFDIVFRDRDTTLEEVLLTGLDVFFSAGEVSEGSADIPELGSGAASGTDRLGKTYVATDQDGASTSIARRFIPQILHIALSSQGEAAFVASKIIVSVNRQGLVHPKESGPALVALETCPDSAIANMAFVEHKAQHSKHESLFDKEYMRAVQQAYDYQRDVVHSVTGYIGQPPVSKLNLLWEVLKSGKAQVRKKFLSNLAAKLDFDMAGQGTTVRLSTHLGLARFAAENLALFDYERVEGLLQLLAVLDKTFAATGSTIAQAIESEILHLRVDTVAGSSLGVAVSSDTTQPANSISAINPERLLQLSLAAQICSIIWETRSFIRRLWNLQKYLNKHKNASKESNRTASRATNAPSLTEIYLKRIASLVTTDGSQEIQRSICASFVELMSVDNEAKVNTEEEDDAVKENGYDTPSEGTSGKSPSLPPSGGGGQGKKRKSVSVNGTPRKRGRVSMAKRKSTASKLDEEDADGGWE</sequence>
<dbReference type="GO" id="GO:0003682">
    <property type="term" value="F:chromatin binding"/>
    <property type="evidence" value="ECO:0007669"/>
    <property type="project" value="TreeGrafter"/>
</dbReference>
<dbReference type="Pfam" id="PF12830">
    <property type="entry name" value="Nipped-B_C"/>
    <property type="match status" value="1"/>
</dbReference>
<comment type="caution">
    <text evidence="4">The sequence shown here is derived from an EMBL/GenBank/DDBJ whole genome shotgun (WGS) entry which is preliminary data.</text>
</comment>
<accession>A0AAE1C4M0</accession>
<feature type="region of interest" description="Disordered" evidence="2">
    <location>
        <begin position="1739"/>
        <end position="1817"/>
    </location>
</feature>
<reference evidence="4" key="1">
    <citation type="submission" date="2023-07" db="EMBL/GenBank/DDBJ databases">
        <title>Black Yeasts Isolated from many extreme environments.</title>
        <authorList>
            <person name="Coleine C."/>
            <person name="Stajich J.E."/>
            <person name="Selbmann L."/>
        </authorList>
    </citation>
    <scope>NUCLEOTIDE SEQUENCE</scope>
    <source>
        <strain evidence="4">CCFEE 5485</strain>
    </source>
</reference>
<evidence type="ECO:0000313" key="4">
    <source>
        <dbReference type="EMBL" id="KAK3678049.1"/>
    </source>
</evidence>
<protein>
    <recommendedName>
        <fullName evidence="1">Sister chromatid cohesion protein</fullName>
    </recommendedName>
</protein>
<organism evidence="4 5">
    <name type="scientific">Recurvomyces mirabilis</name>
    <dbReference type="NCBI Taxonomy" id="574656"/>
    <lineage>
        <taxon>Eukaryota</taxon>
        <taxon>Fungi</taxon>
        <taxon>Dikarya</taxon>
        <taxon>Ascomycota</taxon>
        <taxon>Pezizomycotina</taxon>
        <taxon>Dothideomycetes</taxon>
        <taxon>Dothideomycetidae</taxon>
        <taxon>Mycosphaerellales</taxon>
        <taxon>Teratosphaeriaceae</taxon>
        <taxon>Recurvomyces</taxon>
    </lineage>
</organism>
<feature type="compositionally biased region" description="Acidic residues" evidence="2">
    <location>
        <begin position="615"/>
        <end position="636"/>
    </location>
</feature>
<feature type="compositionally biased region" description="Low complexity" evidence="2">
    <location>
        <begin position="192"/>
        <end position="214"/>
    </location>
</feature>
<feature type="compositionally biased region" description="Basic residues" evidence="2">
    <location>
        <begin position="1789"/>
        <end position="1803"/>
    </location>
</feature>
<dbReference type="GO" id="GO:0034087">
    <property type="term" value="P:establishment of mitotic sister chromatid cohesion"/>
    <property type="evidence" value="ECO:0007669"/>
    <property type="project" value="TreeGrafter"/>
</dbReference>